<reference evidence="1" key="5">
    <citation type="journal article" date="2021" name="G3 (Bethesda)">
        <title>Aegilops tauschii genome assembly Aet v5.0 features greater sequence contiguity and improved annotation.</title>
        <authorList>
            <person name="Wang L."/>
            <person name="Zhu T."/>
            <person name="Rodriguez J.C."/>
            <person name="Deal K.R."/>
            <person name="Dubcovsky J."/>
            <person name="McGuire P.E."/>
            <person name="Lux T."/>
            <person name="Spannagl M."/>
            <person name="Mayer K.F.X."/>
            <person name="Baldrich P."/>
            <person name="Meyers B.C."/>
            <person name="Huo N."/>
            <person name="Gu Y.Q."/>
            <person name="Zhou H."/>
            <person name="Devos K.M."/>
            <person name="Bennetzen J.L."/>
            <person name="Unver T."/>
            <person name="Budak H."/>
            <person name="Gulick P.J."/>
            <person name="Galiba G."/>
            <person name="Kalapos B."/>
            <person name="Nelson D.R."/>
            <person name="Li P."/>
            <person name="You F.M."/>
            <person name="Luo M.C."/>
            <person name="Dvorak J."/>
        </authorList>
    </citation>
    <scope>NUCLEOTIDE SEQUENCE [LARGE SCALE GENOMIC DNA]</scope>
    <source>
        <strain evidence="1">cv. AL8/78</strain>
    </source>
</reference>
<dbReference type="Gramene" id="AET2Gv20554400.7">
    <property type="protein sequence ID" value="AET2Gv20554400.7"/>
    <property type="gene ID" value="AET2Gv20554400"/>
</dbReference>
<sequence>MDKETNRCAWKMTRLSVRGESVEGGSVGNKPRQRGGFTNLYTDTNSPLIVKDIVKIIYCCNAESPLVPLQ</sequence>
<reference evidence="2" key="1">
    <citation type="journal article" date="2014" name="Science">
        <title>Ancient hybridizations among the ancestral genomes of bread wheat.</title>
        <authorList>
            <consortium name="International Wheat Genome Sequencing Consortium,"/>
            <person name="Marcussen T."/>
            <person name="Sandve S.R."/>
            <person name="Heier L."/>
            <person name="Spannagl M."/>
            <person name="Pfeifer M."/>
            <person name="Jakobsen K.S."/>
            <person name="Wulff B.B."/>
            <person name="Steuernagel B."/>
            <person name="Mayer K.F."/>
            <person name="Olsen O.A."/>
        </authorList>
    </citation>
    <scope>NUCLEOTIDE SEQUENCE [LARGE SCALE GENOMIC DNA]</scope>
    <source>
        <strain evidence="2">cv. AL8/78</strain>
    </source>
</reference>
<dbReference type="EnsemblPlants" id="AET2Gv20554400.7">
    <property type="protein sequence ID" value="AET2Gv20554400.7"/>
    <property type="gene ID" value="AET2Gv20554400"/>
</dbReference>
<evidence type="ECO:0000313" key="1">
    <source>
        <dbReference type="EnsemblPlants" id="AET2Gv20554400.7"/>
    </source>
</evidence>
<dbReference type="Proteomes" id="UP000015105">
    <property type="component" value="Chromosome 2D"/>
</dbReference>
<evidence type="ECO:0000313" key="2">
    <source>
        <dbReference type="Proteomes" id="UP000015105"/>
    </source>
</evidence>
<dbReference type="AlphaFoldDB" id="A0A453BLD9"/>
<accession>A0A453BLD9</accession>
<keyword evidence="2" id="KW-1185">Reference proteome</keyword>
<name>A0A453BLD9_AEGTS</name>
<proteinExistence type="predicted"/>
<protein>
    <submittedName>
        <fullName evidence="1">Uncharacterized protein</fullName>
    </submittedName>
</protein>
<reference evidence="2" key="2">
    <citation type="journal article" date="2017" name="Nat. Plants">
        <title>The Aegilops tauschii genome reveals multiple impacts of transposons.</title>
        <authorList>
            <person name="Zhao G."/>
            <person name="Zou C."/>
            <person name="Li K."/>
            <person name="Wang K."/>
            <person name="Li T."/>
            <person name="Gao L."/>
            <person name="Zhang X."/>
            <person name="Wang H."/>
            <person name="Yang Z."/>
            <person name="Liu X."/>
            <person name="Jiang W."/>
            <person name="Mao L."/>
            <person name="Kong X."/>
            <person name="Jiao Y."/>
            <person name="Jia J."/>
        </authorList>
    </citation>
    <scope>NUCLEOTIDE SEQUENCE [LARGE SCALE GENOMIC DNA]</scope>
    <source>
        <strain evidence="2">cv. AL8/78</strain>
    </source>
</reference>
<organism evidence="1 2">
    <name type="scientific">Aegilops tauschii subsp. strangulata</name>
    <name type="common">Goatgrass</name>
    <dbReference type="NCBI Taxonomy" id="200361"/>
    <lineage>
        <taxon>Eukaryota</taxon>
        <taxon>Viridiplantae</taxon>
        <taxon>Streptophyta</taxon>
        <taxon>Embryophyta</taxon>
        <taxon>Tracheophyta</taxon>
        <taxon>Spermatophyta</taxon>
        <taxon>Magnoliopsida</taxon>
        <taxon>Liliopsida</taxon>
        <taxon>Poales</taxon>
        <taxon>Poaceae</taxon>
        <taxon>BOP clade</taxon>
        <taxon>Pooideae</taxon>
        <taxon>Triticodae</taxon>
        <taxon>Triticeae</taxon>
        <taxon>Triticinae</taxon>
        <taxon>Aegilops</taxon>
    </lineage>
</organism>
<reference evidence="1" key="3">
    <citation type="journal article" date="2017" name="Nature">
        <title>Genome sequence of the progenitor of the wheat D genome Aegilops tauschii.</title>
        <authorList>
            <person name="Luo M.C."/>
            <person name="Gu Y.Q."/>
            <person name="Puiu D."/>
            <person name="Wang H."/>
            <person name="Twardziok S.O."/>
            <person name="Deal K.R."/>
            <person name="Huo N."/>
            <person name="Zhu T."/>
            <person name="Wang L."/>
            <person name="Wang Y."/>
            <person name="McGuire P.E."/>
            <person name="Liu S."/>
            <person name="Long H."/>
            <person name="Ramasamy R.K."/>
            <person name="Rodriguez J.C."/>
            <person name="Van S.L."/>
            <person name="Yuan L."/>
            <person name="Wang Z."/>
            <person name="Xia Z."/>
            <person name="Xiao L."/>
            <person name="Anderson O.D."/>
            <person name="Ouyang S."/>
            <person name="Liang Y."/>
            <person name="Zimin A.V."/>
            <person name="Pertea G."/>
            <person name="Qi P."/>
            <person name="Bennetzen J.L."/>
            <person name="Dai X."/>
            <person name="Dawson M.W."/>
            <person name="Muller H.G."/>
            <person name="Kugler K."/>
            <person name="Rivarola-Duarte L."/>
            <person name="Spannagl M."/>
            <person name="Mayer K.F.X."/>
            <person name="Lu F.H."/>
            <person name="Bevan M.W."/>
            <person name="Leroy P."/>
            <person name="Li P."/>
            <person name="You F.M."/>
            <person name="Sun Q."/>
            <person name="Liu Z."/>
            <person name="Lyons E."/>
            <person name="Wicker T."/>
            <person name="Salzberg S.L."/>
            <person name="Devos K.M."/>
            <person name="Dvorak J."/>
        </authorList>
    </citation>
    <scope>NUCLEOTIDE SEQUENCE [LARGE SCALE GENOMIC DNA]</scope>
    <source>
        <strain evidence="1">cv. AL8/78</strain>
    </source>
</reference>
<reference evidence="1" key="4">
    <citation type="submission" date="2019-03" db="UniProtKB">
        <authorList>
            <consortium name="EnsemblPlants"/>
        </authorList>
    </citation>
    <scope>IDENTIFICATION</scope>
</reference>